<evidence type="ECO:0000313" key="2">
    <source>
        <dbReference type="Proteomes" id="UP000182200"/>
    </source>
</evidence>
<evidence type="ECO:0000313" key="1">
    <source>
        <dbReference type="EMBL" id="CUS95089.1"/>
    </source>
</evidence>
<sequence>SQNCKYLKRATADVIVKRMFENLALSYKNNGYLEKANKLTEIIKLIELVDENLHTDR</sequence>
<feature type="non-terminal residue" evidence="1">
    <location>
        <position position="1"/>
    </location>
</feature>
<accession>A0ABM9UY31</accession>
<name>A0ABM9UY31_9BACT</name>
<comment type="caution">
    <text evidence="1">The sequence shown here is derived from an EMBL/GenBank/DDBJ whole genome shotgun (WGS) entry which is preliminary data.</text>
</comment>
<keyword evidence="2" id="KW-1185">Reference proteome</keyword>
<dbReference type="EMBL" id="CZVI01000062">
    <property type="protein sequence ID" value="CUS95089.1"/>
    <property type="molecule type" value="Genomic_DNA"/>
</dbReference>
<proteinExistence type="predicted"/>
<dbReference type="Proteomes" id="UP000182200">
    <property type="component" value="Unassembled WGS sequence"/>
</dbReference>
<gene>
    <name evidence="1" type="ORF">JGI8_02106</name>
</gene>
<organism evidence="1 2">
    <name type="scientific">Candidatus Kryptonium thompsonii</name>
    <dbReference type="NCBI Taxonomy" id="1633631"/>
    <lineage>
        <taxon>Bacteria</taxon>
        <taxon>Pseudomonadati</taxon>
        <taxon>Candidatus Kryptoniota</taxon>
        <taxon>Candidatus Kryptonium</taxon>
    </lineage>
</organism>
<reference evidence="1 2" key="1">
    <citation type="submission" date="2015-11" db="EMBL/GenBank/DDBJ databases">
        <authorList>
            <person name="Varghese N."/>
        </authorList>
    </citation>
    <scope>NUCLEOTIDE SEQUENCE [LARGE SCALE GENOMIC DNA]</scope>
    <source>
        <strain evidence="1 2">JGI-8</strain>
    </source>
</reference>
<protein>
    <submittedName>
        <fullName evidence="1">Uncharacterized protein</fullName>
    </submittedName>
</protein>